<feature type="domain" description="Galactose oxidase-like Early set" evidence="4">
    <location>
        <begin position="432"/>
        <end position="539"/>
    </location>
</feature>
<accession>A0A151TIR3</accession>
<dbReference type="InterPro" id="IPR011043">
    <property type="entry name" value="Gal_Oxase/kelch_b-propeller"/>
</dbReference>
<reference evidence="5 6" key="1">
    <citation type="journal article" date="2012" name="Nat. Biotechnol.">
        <title>Draft genome sequence of pigeonpea (Cajanus cajan), an orphan legume crop of resource-poor farmers.</title>
        <authorList>
            <person name="Varshney R.K."/>
            <person name="Chen W."/>
            <person name="Li Y."/>
            <person name="Bharti A.K."/>
            <person name="Saxena R.K."/>
            <person name="Schlueter J.A."/>
            <person name="Donoghue M.T."/>
            <person name="Azam S."/>
            <person name="Fan G."/>
            <person name="Whaley A.M."/>
            <person name="Farmer A.D."/>
            <person name="Sheridan J."/>
            <person name="Iwata A."/>
            <person name="Tuteja R."/>
            <person name="Penmetsa R.V."/>
            <person name="Wu W."/>
            <person name="Upadhyaya H.D."/>
            <person name="Yang S.P."/>
            <person name="Shah T."/>
            <person name="Saxena K.B."/>
            <person name="Michael T."/>
            <person name="McCombie W.R."/>
            <person name="Yang B."/>
            <person name="Zhang G."/>
            <person name="Yang H."/>
            <person name="Wang J."/>
            <person name="Spillane C."/>
            <person name="Cook D.R."/>
            <person name="May G.D."/>
            <person name="Xu X."/>
            <person name="Jackson S.A."/>
        </authorList>
    </citation>
    <scope>NUCLEOTIDE SEQUENCE [LARGE SCALE GENOMIC DNA]</scope>
    <source>
        <strain evidence="6">cv. Asha</strain>
    </source>
</reference>
<sequence>MKGKPDFETDYMGNWDLINPNSGVSAMHVNLMPTNKVIVYDTNVYRTSRLQYPNGMPCVTFFDQNLKKDVPDCFAHAMEYDIETNQVRALTVKTDPWCSCGGLSPDGTLIVAGGFADGGKTSRYYGGPPNCQNCDWREYPNKFLEERWYATQIILPNGEFIVIGGRRAFSYEFFPKESAPSSRSYFFPFLYETSDIDENNLYPFVHLITDGNLFVFANNRSLLLNPNTNKVIRTYPILPGGSRNYPASGMSAILPIKLQGTELNSTSIKIEVIVCGGNTYDGFHQAETKKIFLPALKDCGRMVVTDPNAQWVTEEMPSGRCMGDCLVLPNGQLLFINGAQKGTAAWWDADDPNFTPVLYWPEKPNGQRFKVLTPSTIARMYHSSSAVLPSGKIWVGGSNPHDTYKDVDKFPTETRVEAFSPPYLDPAMDKVRPQIVEESSEKNLTYGVNFETQFKIQDMNQSLTKRDIKVTLYFPPFTTHGYSMNQRLLVLTALTLTTSQGIYTVTSKAPPFREVAPPGHYLLFVVHRRIPGKAMWVHIEVQLDHVSASTDMDSLWSAGVTAEKFFPKGLLSSADQGMIEEVGPVEGLDVAEVFLQRTMAIVDHWKHKWSKQQEDLAKLKGRVQPLKEEAKALREENKALKEENRALAGALGDAKMQNEAELQATRREVERVQKSLEIALRSNETHAAQASELRELANSSRGWVRALEDEVTSLKADLVVATEKRLCDEVLLGWKEEEVAALRVDLAKMVAEKAELEKKFEGTKRAVLFEQKRGFLKAARQARLLAPGVELSAMHVEKEVCFKKLVKEDDLQDSSSDNASA</sequence>
<dbReference type="InterPro" id="IPR009880">
    <property type="entry name" value="Glyoxal_oxidase_N"/>
</dbReference>
<proteinExistence type="predicted"/>
<evidence type="ECO:0000256" key="1">
    <source>
        <dbReference type="ARBA" id="ARBA00022729"/>
    </source>
</evidence>
<dbReference type="Gene3D" id="2.130.10.80">
    <property type="entry name" value="Galactose oxidase/kelch, beta-propeller"/>
    <property type="match status" value="1"/>
</dbReference>
<evidence type="ECO:0000256" key="2">
    <source>
        <dbReference type="SAM" id="Coils"/>
    </source>
</evidence>
<dbReference type="SUPFAM" id="SSF50965">
    <property type="entry name" value="Galactose oxidase, central domain"/>
    <property type="match status" value="1"/>
</dbReference>
<dbReference type="InterPro" id="IPR013783">
    <property type="entry name" value="Ig-like_fold"/>
</dbReference>
<evidence type="ECO:0000259" key="4">
    <source>
        <dbReference type="Pfam" id="PF09118"/>
    </source>
</evidence>
<dbReference type="OMA" id="DPWCSCG"/>
<organism evidence="5 6">
    <name type="scientific">Cajanus cajan</name>
    <name type="common">Pigeon pea</name>
    <name type="synonym">Cajanus indicus</name>
    <dbReference type="NCBI Taxonomy" id="3821"/>
    <lineage>
        <taxon>Eukaryota</taxon>
        <taxon>Viridiplantae</taxon>
        <taxon>Streptophyta</taxon>
        <taxon>Embryophyta</taxon>
        <taxon>Tracheophyta</taxon>
        <taxon>Spermatophyta</taxon>
        <taxon>Magnoliopsida</taxon>
        <taxon>eudicotyledons</taxon>
        <taxon>Gunneridae</taxon>
        <taxon>Pentapetalae</taxon>
        <taxon>rosids</taxon>
        <taxon>fabids</taxon>
        <taxon>Fabales</taxon>
        <taxon>Fabaceae</taxon>
        <taxon>Papilionoideae</taxon>
        <taxon>50 kb inversion clade</taxon>
        <taxon>NPAAA clade</taxon>
        <taxon>indigoferoid/millettioid clade</taxon>
        <taxon>Phaseoleae</taxon>
        <taxon>Cajanus</taxon>
    </lineage>
</organism>
<dbReference type="Proteomes" id="UP000075243">
    <property type="component" value="Chromosome 6"/>
</dbReference>
<dbReference type="InterPro" id="IPR037293">
    <property type="entry name" value="Gal_Oxidase_central_sf"/>
</dbReference>
<dbReference type="Pfam" id="PF07250">
    <property type="entry name" value="Glyoxal_oxid_N"/>
    <property type="match status" value="1"/>
</dbReference>
<name>A0A151TIR3_CAJCA</name>
<dbReference type="InterPro" id="IPR014756">
    <property type="entry name" value="Ig_E-set"/>
</dbReference>
<dbReference type="Pfam" id="PF09118">
    <property type="entry name" value="GO-like_E_set"/>
    <property type="match status" value="1"/>
</dbReference>
<evidence type="ECO:0000313" key="6">
    <source>
        <dbReference type="Proteomes" id="UP000075243"/>
    </source>
</evidence>
<gene>
    <name evidence="5" type="ORF">KK1_013253</name>
</gene>
<dbReference type="InterPro" id="IPR015202">
    <property type="entry name" value="GO-like_E_set"/>
</dbReference>
<feature type="coiled-coil region" evidence="2">
    <location>
        <begin position="616"/>
        <end position="766"/>
    </location>
</feature>
<dbReference type="CDD" id="cd02851">
    <property type="entry name" value="E_set_GO_C"/>
    <property type="match status" value="1"/>
</dbReference>
<dbReference type="PANTHER" id="PTHR32208:SF93">
    <property type="entry name" value="ALDEHYDE OXIDASE GLOX1"/>
    <property type="match status" value="1"/>
</dbReference>
<dbReference type="SUPFAM" id="SSF81296">
    <property type="entry name" value="E set domains"/>
    <property type="match status" value="1"/>
</dbReference>
<feature type="domain" description="Glyoxal oxidase N-terminal" evidence="3">
    <location>
        <begin position="27"/>
        <end position="423"/>
    </location>
</feature>
<evidence type="ECO:0000313" key="5">
    <source>
        <dbReference type="EMBL" id="KYP66940.1"/>
    </source>
</evidence>
<dbReference type="Gene3D" id="2.60.40.10">
    <property type="entry name" value="Immunoglobulins"/>
    <property type="match status" value="1"/>
</dbReference>
<dbReference type="AlphaFoldDB" id="A0A151TIR3"/>
<keyword evidence="2" id="KW-0175">Coiled coil</keyword>
<dbReference type="STRING" id="3821.A0A151TIR3"/>
<dbReference type="EMBL" id="CM003608">
    <property type="protein sequence ID" value="KYP66940.1"/>
    <property type="molecule type" value="Genomic_DNA"/>
</dbReference>
<keyword evidence="6" id="KW-1185">Reference proteome</keyword>
<keyword evidence="1" id="KW-0732">Signal</keyword>
<dbReference type="Gramene" id="C.cajan_12859.t">
    <property type="protein sequence ID" value="C.cajan_12859.t"/>
    <property type="gene ID" value="C.cajan_12859"/>
</dbReference>
<dbReference type="PANTHER" id="PTHR32208">
    <property type="entry name" value="SECRETED PROTEIN-RELATED"/>
    <property type="match status" value="1"/>
</dbReference>
<protein>
    <submittedName>
        <fullName evidence="5">Galactose oxidase</fullName>
    </submittedName>
</protein>
<evidence type="ECO:0000259" key="3">
    <source>
        <dbReference type="Pfam" id="PF07250"/>
    </source>
</evidence>